<evidence type="ECO:0008006" key="4">
    <source>
        <dbReference type="Google" id="ProtNLM"/>
    </source>
</evidence>
<dbReference type="Gene3D" id="1.10.287.1490">
    <property type="match status" value="1"/>
</dbReference>
<dbReference type="Proteomes" id="UP000447833">
    <property type="component" value="Unassembled WGS sequence"/>
</dbReference>
<dbReference type="EMBL" id="WMEY01000007">
    <property type="protein sequence ID" value="MYL65440.1"/>
    <property type="molecule type" value="Genomic_DNA"/>
</dbReference>
<protein>
    <recommendedName>
        <fullName evidence="4">PspA/IM30 family protein</fullName>
    </recommendedName>
</protein>
<evidence type="ECO:0000256" key="1">
    <source>
        <dbReference type="SAM" id="Coils"/>
    </source>
</evidence>
<evidence type="ECO:0000313" key="2">
    <source>
        <dbReference type="EMBL" id="MYL65440.1"/>
    </source>
</evidence>
<gene>
    <name evidence="2" type="ORF">GLW07_18945</name>
</gene>
<reference evidence="2 3" key="1">
    <citation type="submission" date="2019-11" db="EMBL/GenBank/DDBJ databases">
        <title>Genome sequences of 17 halophilic strains isolated from different environments.</title>
        <authorList>
            <person name="Furrow R.E."/>
        </authorList>
    </citation>
    <scope>NUCLEOTIDE SEQUENCE [LARGE SCALE GENOMIC DNA]</scope>
    <source>
        <strain evidence="2 3">22506_14_FS</strain>
    </source>
</reference>
<dbReference type="RefSeq" id="WP_160920824.1">
    <property type="nucleotide sequence ID" value="NZ_WMEY01000007.1"/>
</dbReference>
<feature type="coiled-coil region" evidence="1">
    <location>
        <begin position="14"/>
        <end position="122"/>
    </location>
</feature>
<evidence type="ECO:0000313" key="3">
    <source>
        <dbReference type="Proteomes" id="UP000447833"/>
    </source>
</evidence>
<keyword evidence="1" id="KW-0175">Coiled coil</keyword>
<accession>A0A845F3S0</accession>
<sequence>MGLFNFTFSKEKELSQLDSELATAEEKVQEVTDKIQRVKNAIQLAETEAMLEGTATAQKKVDKFKGGLEKLQKEQEKAQKEADKLNTQYIEMKSSRHEEELEAVAEKDLERYKQAVKSMKLKDELEKYIQYELEKFHANAGSTSPKGLLKEAGLNVGYFPEGHKMRSLWEEKRDQTDLEINNEVNEAMEQIRKQF</sequence>
<comment type="caution">
    <text evidence="2">The sequence shown here is derived from an EMBL/GenBank/DDBJ whole genome shotgun (WGS) entry which is preliminary data.</text>
</comment>
<dbReference type="AlphaFoldDB" id="A0A845F3S0"/>
<proteinExistence type="predicted"/>
<name>A0A845F3S0_9BACL</name>
<organism evidence="2 3">
    <name type="scientific">Guptibacillus hwajinpoensis</name>
    <dbReference type="NCBI Taxonomy" id="208199"/>
    <lineage>
        <taxon>Bacteria</taxon>
        <taxon>Bacillati</taxon>
        <taxon>Bacillota</taxon>
        <taxon>Bacilli</taxon>
        <taxon>Bacillales</taxon>
        <taxon>Guptibacillaceae</taxon>
        <taxon>Guptibacillus</taxon>
    </lineage>
</organism>